<dbReference type="EMBL" id="UINC01133510">
    <property type="protein sequence ID" value="SVD16485.1"/>
    <property type="molecule type" value="Genomic_DNA"/>
</dbReference>
<dbReference type="AlphaFoldDB" id="A0A382T411"/>
<evidence type="ECO:0000259" key="1">
    <source>
        <dbReference type="PROSITE" id="PS51186"/>
    </source>
</evidence>
<evidence type="ECO:0000313" key="2">
    <source>
        <dbReference type="EMBL" id="SVD16485.1"/>
    </source>
</evidence>
<name>A0A382T411_9ZZZZ</name>
<dbReference type="PROSITE" id="PS51186">
    <property type="entry name" value="GNAT"/>
    <property type="match status" value="1"/>
</dbReference>
<dbReference type="InterPro" id="IPR000182">
    <property type="entry name" value="GNAT_dom"/>
</dbReference>
<feature type="domain" description="N-acetyltransferase" evidence="1">
    <location>
        <begin position="28"/>
        <end position="175"/>
    </location>
</feature>
<dbReference type="SUPFAM" id="SSF55729">
    <property type="entry name" value="Acyl-CoA N-acyltransferases (Nat)"/>
    <property type="match status" value="1"/>
</dbReference>
<accession>A0A382T411</accession>
<dbReference type="CDD" id="cd04301">
    <property type="entry name" value="NAT_SF"/>
    <property type="match status" value="1"/>
</dbReference>
<reference evidence="2" key="1">
    <citation type="submission" date="2018-05" db="EMBL/GenBank/DDBJ databases">
        <authorList>
            <person name="Lanie J.A."/>
            <person name="Ng W.-L."/>
            <person name="Kazmierczak K.M."/>
            <person name="Andrzejewski T.M."/>
            <person name="Davidsen T.M."/>
            <person name="Wayne K.J."/>
            <person name="Tettelin H."/>
            <person name="Glass J.I."/>
            <person name="Rusch D."/>
            <person name="Podicherti R."/>
            <person name="Tsui H.-C.T."/>
            <person name="Winkler M.E."/>
        </authorList>
    </citation>
    <scope>NUCLEOTIDE SEQUENCE</scope>
</reference>
<proteinExistence type="predicted"/>
<sequence length="182" mass="20382">MLVDVTTYHLEITDPSALRPKPNPIEGLVIQQVGKPSPEFNRFLYTAVGGDWYWVDRLSWDHRRWQEWVDRPELQTWVAYVSGSPAGYFELDEQPGGSVEITSFGLLPQYIGQGLGGHFLTVALQTGWQTGASRVWLHTCSLDHPTALSNYRARGMQVFREVTGTEDLPDITPGPWPGARGG</sequence>
<gene>
    <name evidence="2" type="ORF">METZ01_LOCUS369339</name>
</gene>
<organism evidence="2">
    <name type="scientific">marine metagenome</name>
    <dbReference type="NCBI Taxonomy" id="408172"/>
    <lineage>
        <taxon>unclassified sequences</taxon>
        <taxon>metagenomes</taxon>
        <taxon>ecological metagenomes</taxon>
    </lineage>
</organism>
<dbReference type="Pfam" id="PF00583">
    <property type="entry name" value="Acetyltransf_1"/>
    <property type="match status" value="1"/>
</dbReference>
<protein>
    <recommendedName>
        <fullName evidence="1">N-acetyltransferase domain-containing protein</fullName>
    </recommendedName>
</protein>
<dbReference type="Gene3D" id="3.40.630.30">
    <property type="match status" value="1"/>
</dbReference>
<dbReference type="GO" id="GO:0016747">
    <property type="term" value="F:acyltransferase activity, transferring groups other than amino-acyl groups"/>
    <property type="evidence" value="ECO:0007669"/>
    <property type="project" value="InterPro"/>
</dbReference>
<dbReference type="InterPro" id="IPR016181">
    <property type="entry name" value="Acyl_CoA_acyltransferase"/>
</dbReference>